<gene>
    <name evidence="1" type="ORF">V1517DRAFT_318201</name>
</gene>
<proteinExistence type="predicted"/>
<accession>A0ACC3TSZ1</accession>
<comment type="caution">
    <text evidence="1">The sequence shown here is derived from an EMBL/GenBank/DDBJ whole genome shotgun (WGS) entry which is preliminary data.</text>
</comment>
<name>A0ACC3TSZ1_9ASCO</name>
<evidence type="ECO:0000313" key="1">
    <source>
        <dbReference type="EMBL" id="KAK9324264.1"/>
    </source>
</evidence>
<dbReference type="EMBL" id="MU970052">
    <property type="protein sequence ID" value="KAK9324264.1"/>
    <property type="molecule type" value="Genomic_DNA"/>
</dbReference>
<reference evidence="2" key="1">
    <citation type="journal article" date="2024" name="Front. Bioeng. Biotechnol.">
        <title>Genome-scale model development and genomic sequencing of the oleaginous clade Lipomyces.</title>
        <authorList>
            <person name="Czajka J.J."/>
            <person name="Han Y."/>
            <person name="Kim J."/>
            <person name="Mondo S.J."/>
            <person name="Hofstad B.A."/>
            <person name="Robles A."/>
            <person name="Haridas S."/>
            <person name="Riley R."/>
            <person name="LaButti K."/>
            <person name="Pangilinan J."/>
            <person name="Andreopoulos W."/>
            <person name="Lipzen A."/>
            <person name="Yan J."/>
            <person name="Wang M."/>
            <person name="Ng V."/>
            <person name="Grigoriev I.V."/>
            <person name="Spatafora J.W."/>
            <person name="Magnuson J.K."/>
            <person name="Baker S.E."/>
            <person name="Pomraning K.R."/>
        </authorList>
    </citation>
    <scope>NUCLEOTIDE SEQUENCE [LARGE SCALE GENOMIC DNA]</scope>
    <source>
        <strain evidence="2">CBS 10300</strain>
    </source>
</reference>
<evidence type="ECO:0000313" key="2">
    <source>
        <dbReference type="Proteomes" id="UP001489719"/>
    </source>
</evidence>
<organism evidence="1 2">
    <name type="scientific">Lipomyces orientalis</name>
    <dbReference type="NCBI Taxonomy" id="1233043"/>
    <lineage>
        <taxon>Eukaryota</taxon>
        <taxon>Fungi</taxon>
        <taxon>Dikarya</taxon>
        <taxon>Ascomycota</taxon>
        <taxon>Saccharomycotina</taxon>
        <taxon>Lipomycetes</taxon>
        <taxon>Lipomycetales</taxon>
        <taxon>Lipomycetaceae</taxon>
        <taxon>Lipomyces</taxon>
    </lineage>
</organism>
<sequence>MADFLLYDTPNMHRPSTSIHFPQAGSGYSADFDNAFFIQSSNPYNSSTTTNISPAIRRRESTSLPTSLSSTPTQPSFFATYYANNRADPSAGAQDSIDDAMTVPGLSPSPGVTRSGSDEFGSNSSGIGSGMFLRNPFANGDDITPPSGRMDCADDESKQYSLGRRMSEDPSSEYAHPSNFKNPKLERTISDVLEDELYSPNMSPVQSTASDDFLFDFADTFPHSWTAKSLPVTRTASPSSFREKSPFRKSSPYYPGPPPDSPLMHSQSHYNLFPLPTYDNGLVGNQQKFQRVQQASDNLRAMSSSPQPLPTQTKFVPVQQKSLQQQLQQLQLHKQQQQQSQQRLQQQQQQQQQQKQQIQSLPLSRQPQLMEQTSTKTISPKEALLDYVEGEESISDPEASQVGASRLFAPTPSSSSSSSMNAKLEDPSDMESGDDFADFELFARPTSYPRCQAQYEHLNEDLGTPTQSSVVSSPGGSDYEDSSTSNAASTASSIASKHIGVSMDRGLNISSPAARTPEGSDEPAIFVCPECGKRFSKAHNLQLHLRTHSLTPPRKKVPLSAQTGPHRCTWINPATGKICNKVFSRPYDLIRHQETIHASNRKTFKCELCGDDTKTFSRQDALARHIRVKHEKGK</sequence>
<keyword evidence="2" id="KW-1185">Reference proteome</keyword>
<protein>
    <submittedName>
        <fullName evidence="1">Uncharacterized protein</fullName>
    </submittedName>
</protein>
<dbReference type="Proteomes" id="UP001489719">
    <property type="component" value="Unassembled WGS sequence"/>
</dbReference>